<keyword evidence="1" id="KW-1185">Reference proteome</keyword>
<accession>A0A1I8C105</accession>
<evidence type="ECO:0000313" key="1">
    <source>
        <dbReference type="Proteomes" id="UP000095281"/>
    </source>
</evidence>
<proteinExistence type="predicted"/>
<organism evidence="1 2">
    <name type="scientific">Meloidogyne hapla</name>
    <name type="common">Root-knot nematode worm</name>
    <dbReference type="NCBI Taxonomy" id="6305"/>
    <lineage>
        <taxon>Eukaryota</taxon>
        <taxon>Metazoa</taxon>
        <taxon>Ecdysozoa</taxon>
        <taxon>Nematoda</taxon>
        <taxon>Chromadorea</taxon>
        <taxon>Rhabditida</taxon>
        <taxon>Tylenchina</taxon>
        <taxon>Tylenchomorpha</taxon>
        <taxon>Tylenchoidea</taxon>
        <taxon>Meloidogynidae</taxon>
        <taxon>Meloidogyninae</taxon>
        <taxon>Meloidogyne</taxon>
    </lineage>
</organism>
<reference evidence="2" key="1">
    <citation type="submission" date="2016-11" db="UniProtKB">
        <authorList>
            <consortium name="WormBaseParasite"/>
        </authorList>
    </citation>
    <scope>IDENTIFICATION</scope>
</reference>
<name>A0A1I8C105_MELHA</name>
<sequence length="163" mass="18829">MADSDSVNGYKIIEGDTITYYSQIPPTCSASEVAEKLNLEPVVLKFLEKLEYDEEETFPILIIDYLQMSKEQKQIINHFMVEHGTPVGTSGTVFKFDSWTEFFKARDELRAGHFWPFYSDLNLLLLINGQWATHSKVQTASTIVLESYPENRFLISDIQFFQI</sequence>
<dbReference type="Proteomes" id="UP000095281">
    <property type="component" value="Unplaced"/>
</dbReference>
<dbReference type="WBParaSite" id="MhA1_Contig91.frz3.gene24">
    <property type="protein sequence ID" value="MhA1_Contig91.frz3.gene24"/>
    <property type="gene ID" value="MhA1_Contig91.frz3.gene24"/>
</dbReference>
<protein>
    <submittedName>
        <fullName evidence="2">NAC domain-containing protein</fullName>
    </submittedName>
</protein>
<evidence type="ECO:0000313" key="2">
    <source>
        <dbReference type="WBParaSite" id="MhA1_Contig91.frz3.gene24"/>
    </source>
</evidence>
<dbReference type="AlphaFoldDB" id="A0A1I8C105"/>